<keyword evidence="4 6" id="KW-1133">Transmembrane helix</keyword>
<dbReference type="Pfam" id="PF00892">
    <property type="entry name" value="EamA"/>
    <property type="match status" value="1"/>
</dbReference>
<evidence type="ECO:0000256" key="1">
    <source>
        <dbReference type="ARBA" id="ARBA00004141"/>
    </source>
</evidence>
<protein>
    <submittedName>
        <fullName evidence="8">Putative integral membrane protein</fullName>
    </submittedName>
</protein>
<reference evidence="8 9" key="1">
    <citation type="journal article" date="2010" name="J. Bacteriol.">
        <title>Biochemical characterization of a novel indole prenyltransferase from Streptomyces sp. SN-593.</title>
        <authorList>
            <person name="Takahashi S."/>
            <person name="Takagi H."/>
            <person name="Toyoda A."/>
            <person name="Uramoto M."/>
            <person name="Nogawa T."/>
            <person name="Ueki M."/>
            <person name="Sakaki Y."/>
            <person name="Osada H."/>
        </authorList>
    </citation>
    <scope>NUCLEOTIDE SEQUENCE [LARGE SCALE GENOMIC DNA]</scope>
    <source>
        <strain evidence="8 9">SN-593</strain>
    </source>
</reference>
<reference evidence="8 9" key="2">
    <citation type="journal article" date="2011" name="J. Antibiot.">
        <title>Furaquinocins I and J: novel polyketide isoprenoid hybrid compounds from Streptomyces reveromyceticus SN-593.</title>
        <authorList>
            <person name="Panthee S."/>
            <person name="Takahashi S."/>
            <person name="Takagi H."/>
            <person name="Nogawa T."/>
            <person name="Oowada E."/>
            <person name="Uramoto M."/>
            <person name="Osada H."/>
        </authorList>
    </citation>
    <scope>NUCLEOTIDE SEQUENCE [LARGE SCALE GENOMIC DNA]</scope>
    <source>
        <strain evidence="8 9">SN-593</strain>
    </source>
</reference>
<evidence type="ECO:0000256" key="6">
    <source>
        <dbReference type="SAM" id="Phobius"/>
    </source>
</evidence>
<feature type="transmembrane region" description="Helical" evidence="6">
    <location>
        <begin position="338"/>
        <end position="360"/>
    </location>
</feature>
<evidence type="ECO:0000256" key="5">
    <source>
        <dbReference type="ARBA" id="ARBA00023136"/>
    </source>
</evidence>
<evidence type="ECO:0000313" key="9">
    <source>
        <dbReference type="Proteomes" id="UP000595703"/>
    </source>
</evidence>
<feature type="transmembrane region" description="Helical" evidence="6">
    <location>
        <begin position="43"/>
        <end position="63"/>
    </location>
</feature>
<evidence type="ECO:0000256" key="4">
    <source>
        <dbReference type="ARBA" id="ARBA00022989"/>
    </source>
</evidence>
<reference evidence="8 9" key="3">
    <citation type="journal article" date="2011" name="Nat. Chem. Biol.">
        <title>Reveromycin A biosynthesis uses RevG and RevJ for stereospecific spiroacetal formation.</title>
        <authorList>
            <person name="Takahashi S."/>
            <person name="Toyoda A."/>
            <person name="Sekiyama Y."/>
            <person name="Takagi H."/>
            <person name="Nogawa T."/>
            <person name="Uramoto M."/>
            <person name="Suzuki R."/>
            <person name="Koshino H."/>
            <person name="Kumano T."/>
            <person name="Panthee S."/>
            <person name="Dairi T."/>
            <person name="Ishikawa J."/>
            <person name="Ikeda H."/>
            <person name="Sakaki Y."/>
            <person name="Osada H."/>
        </authorList>
    </citation>
    <scope>NUCLEOTIDE SEQUENCE [LARGE SCALE GENOMIC DNA]</scope>
    <source>
        <strain evidence="8 9">SN-593</strain>
    </source>
</reference>
<evidence type="ECO:0000256" key="2">
    <source>
        <dbReference type="ARBA" id="ARBA00007362"/>
    </source>
</evidence>
<reference evidence="8 9" key="4">
    <citation type="journal article" date="2020" name="Sci. Rep.">
        <title>beta-carboline chemical signals induce reveromycin production through a LuxR family regulator in Streptomyces sp. SN-593.</title>
        <authorList>
            <person name="Panthee S."/>
            <person name="Kito N."/>
            <person name="Hayashi T."/>
            <person name="Shimizu T."/>
            <person name="Ishikawa J."/>
            <person name="Hamamoto H."/>
            <person name="Osada H."/>
            <person name="Takahashi S."/>
        </authorList>
    </citation>
    <scope>NUCLEOTIDE SEQUENCE [LARGE SCALE GENOMIC DNA]</scope>
    <source>
        <strain evidence="8 9">SN-593</strain>
    </source>
</reference>
<feature type="transmembrane region" description="Helical" evidence="6">
    <location>
        <begin position="366"/>
        <end position="384"/>
    </location>
</feature>
<gene>
    <name evidence="8" type="ORF">RVR_9400</name>
</gene>
<dbReference type="PANTHER" id="PTHR32322">
    <property type="entry name" value="INNER MEMBRANE TRANSPORTER"/>
    <property type="match status" value="1"/>
</dbReference>
<dbReference type="PANTHER" id="PTHR32322:SF2">
    <property type="entry name" value="EAMA DOMAIN-CONTAINING PROTEIN"/>
    <property type="match status" value="1"/>
</dbReference>
<dbReference type="InterPro" id="IPR050638">
    <property type="entry name" value="AA-Vitamin_Transporters"/>
</dbReference>
<evidence type="ECO:0000256" key="3">
    <source>
        <dbReference type="ARBA" id="ARBA00022692"/>
    </source>
</evidence>
<dbReference type="InterPro" id="IPR000620">
    <property type="entry name" value="EamA_dom"/>
</dbReference>
<dbReference type="RefSeq" id="WP_346731493.1">
    <property type="nucleotide sequence ID" value="NZ_AP018365.1"/>
</dbReference>
<comment type="subcellular location">
    <subcellularLocation>
        <location evidence="1">Membrane</location>
        <topology evidence="1">Multi-pass membrane protein</topology>
    </subcellularLocation>
</comment>
<feature type="transmembrane region" description="Helical" evidence="6">
    <location>
        <begin position="309"/>
        <end position="331"/>
    </location>
</feature>
<feature type="transmembrane region" description="Helical" evidence="6">
    <location>
        <begin position="16"/>
        <end position="37"/>
    </location>
</feature>
<feature type="transmembrane region" description="Helical" evidence="6">
    <location>
        <begin position="162"/>
        <end position="180"/>
    </location>
</feature>
<feature type="domain" description="EamA" evidence="7">
    <location>
        <begin position="246"/>
        <end position="379"/>
    </location>
</feature>
<keyword evidence="9" id="KW-1185">Reference proteome</keyword>
<dbReference type="SUPFAM" id="SSF103481">
    <property type="entry name" value="Multidrug resistance efflux transporter EmrE"/>
    <property type="match status" value="2"/>
</dbReference>
<feature type="transmembrane region" description="Helical" evidence="6">
    <location>
        <begin position="219"/>
        <end position="240"/>
    </location>
</feature>
<feature type="transmembrane region" description="Helical" evidence="6">
    <location>
        <begin position="186"/>
        <end position="207"/>
    </location>
</feature>
<organism evidence="8 9">
    <name type="scientific">Actinacidiphila reveromycinica</name>
    <dbReference type="NCBI Taxonomy" id="659352"/>
    <lineage>
        <taxon>Bacteria</taxon>
        <taxon>Bacillati</taxon>
        <taxon>Actinomycetota</taxon>
        <taxon>Actinomycetes</taxon>
        <taxon>Kitasatosporales</taxon>
        <taxon>Streptomycetaceae</taxon>
        <taxon>Actinacidiphila</taxon>
    </lineage>
</organism>
<keyword evidence="3 6" id="KW-0812">Transmembrane</keyword>
<dbReference type="KEGG" id="arev:RVR_9400"/>
<dbReference type="GO" id="GO:0016020">
    <property type="term" value="C:membrane"/>
    <property type="evidence" value="ECO:0007669"/>
    <property type="project" value="UniProtKB-SubCell"/>
</dbReference>
<comment type="similarity">
    <text evidence="2">Belongs to the EamA transporter family.</text>
</comment>
<sequence length="403" mass="39251">MSRAQFSAARTSSGQGLLYVVFAATAWGTAGAVAAVLYRGSGLGPLALTFWRAAGGFVLLLAARTVRRVPAPRATVPGPAGRRVAAARSSLPSAAVPSAAFPSAAVPSAAVTAGGPVPVVLPTAPATGAAPAGTPVLGAASAPQPSVPRPSAAPAVPLRARCVRIAVTGAGLTLFQVAYFCAVRSTGLAVATVVTLGSGPVLIALAARAVMGERIGRGGAVAVAGALLGLAVLVLGGGGAQVRPAGVALAVLSAAGYAGMTLLTRWYGTRGAAGDPLTTSLWSFGICAAVLLPAAWAEGLLPHAAHLGRTLALLGFLASVPTALAYALYFAGAAVLRAATVSVVALIEPVSAAVLAVTLLGERLTAATLAGTLVLLVAVGALAWEEARVRPAAGAGPDTTSAG</sequence>
<evidence type="ECO:0000259" key="7">
    <source>
        <dbReference type="Pfam" id="PF00892"/>
    </source>
</evidence>
<dbReference type="AlphaFoldDB" id="A0A7U3UZR5"/>
<dbReference type="EMBL" id="AP018365">
    <property type="protein sequence ID" value="BBB01816.1"/>
    <property type="molecule type" value="Genomic_DNA"/>
</dbReference>
<name>A0A7U3UZR5_9ACTN</name>
<proteinExistence type="inferred from homology"/>
<keyword evidence="5 6" id="KW-0472">Membrane</keyword>
<feature type="transmembrane region" description="Helical" evidence="6">
    <location>
        <begin position="246"/>
        <end position="267"/>
    </location>
</feature>
<dbReference type="Proteomes" id="UP000595703">
    <property type="component" value="Chromosome"/>
</dbReference>
<dbReference type="InterPro" id="IPR037185">
    <property type="entry name" value="EmrE-like"/>
</dbReference>
<feature type="transmembrane region" description="Helical" evidence="6">
    <location>
        <begin position="279"/>
        <end position="297"/>
    </location>
</feature>
<accession>A0A7U3UZR5</accession>
<evidence type="ECO:0000313" key="8">
    <source>
        <dbReference type="EMBL" id="BBB01816.1"/>
    </source>
</evidence>